<protein>
    <submittedName>
        <fullName evidence="3">Prephenate/arogenate dehydrogenase family protein</fullName>
    </submittedName>
</protein>
<dbReference type="InterPro" id="IPR003099">
    <property type="entry name" value="Prephen_DH"/>
</dbReference>
<evidence type="ECO:0000313" key="3">
    <source>
        <dbReference type="EMBL" id="MEK0084042.1"/>
    </source>
</evidence>
<dbReference type="PROSITE" id="PS51176">
    <property type="entry name" value="PDH_ADH"/>
    <property type="match status" value="1"/>
</dbReference>
<dbReference type="InterPro" id="IPR050812">
    <property type="entry name" value="Preph/Arog_dehydrog"/>
</dbReference>
<evidence type="ECO:0000259" key="2">
    <source>
        <dbReference type="PROSITE" id="PS51176"/>
    </source>
</evidence>
<dbReference type="Pfam" id="PF02153">
    <property type="entry name" value="PDH_N"/>
    <property type="match status" value="1"/>
</dbReference>
<evidence type="ECO:0000256" key="1">
    <source>
        <dbReference type="ARBA" id="ARBA00023002"/>
    </source>
</evidence>
<feature type="domain" description="Prephenate/arogenate dehydrogenase" evidence="2">
    <location>
        <begin position="5"/>
        <end position="294"/>
    </location>
</feature>
<gene>
    <name evidence="3" type="ORF">U1T56_12835</name>
</gene>
<proteinExistence type="predicted"/>
<organism evidence="3 4">
    <name type="scientific">Benzoatithermus flavus</name>
    <dbReference type="NCBI Taxonomy" id="3108223"/>
    <lineage>
        <taxon>Bacteria</taxon>
        <taxon>Pseudomonadati</taxon>
        <taxon>Pseudomonadota</taxon>
        <taxon>Alphaproteobacteria</taxon>
        <taxon>Geminicoccales</taxon>
        <taxon>Geminicoccaceae</taxon>
        <taxon>Benzoatithermus</taxon>
    </lineage>
</organism>
<comment type="caution">
    <text evidence="3">The sequence shown here is derived from an EMBL/GenBank/DDBJ whole genome shotgun (WGS) entry which is preliminary data.</text>
</comment>
<evidence type="ECO:0000313" key="4">
    <source>
        <dbReference type="Proteomes" id="UP001375743"/>
    </source>
</evidence>
<reference evidence="3 4" key="1">
    <citation type="submission" date="2024-01" db="EMBL/GenBank/DDBJ databases">
        <title>Multi-omics insights into the function and evolution of sodium benzoate biodegradation pathways in Benzoatithermus flavus gen. nov., sp. nov. from hot spring.</title>
        <authorList>
            <person name="Hu C.-J."/>
            <person name="Li W.-J."/>
        </authorList>
    </citation>
    <scope>NUCLEOTIDE SEQUENCE [LARGE SCALE GENOMIC DNA]</scope>
    <source>
        <strain evidence="3 4">SYSU G07066</strain>
    </source>
</reference>
<dbReference type="InterPro" id="IPR036291">
    <property type="entry name" value="NAD(P)-bd_dom_sf"/>
</dbReference>
<keyword evidence="4" id="KW-1185">Reference proteome</keyword>
<sequence length="304" mass="32879">MTPFRRVAMLGIGLINGSLAKVMRREGLAGEIVAAARREETRARALELHLCDRAEADPAEAVRGADLVVLGVPPAAVGPVAAAMRPGLAPDAIVTDVSSIKAQVVRDVVPHLPTPGLFVPGHPVAGTEHSGPDAAFDTLFVRRRCILTPIEDTDPAAVERVKALWERAGSLVDIMTPEHHDRVLAITSHLPHLIAYTIVGTVADLEEQARTEVFKYAAGGFTDFTRIAASDPTMWRDVLLGNREAVLEMLGRFTEDLVALQRAIRWGDGQTLFDLFTRTRAIRRGVIQAGQAYVRQPQANGENG</sequence>
<dbReference type="Gene3D" id="1.10.3660.10">
    <property type="entry name" value="6-phosphogluconate dehydrogenase C-terminal like domain"/>
    <property type="match status" value="1"/>
</dbReference>
<dbReference type="NCBIfam" id="NF005694">
    <property type="entry name" value="PRK07502.1"/>
    <property type="match status" value="1"/>
</dbReference>
<dbReference type="InterPro" id="IPR008927">
    <property type="entry name" value="6-PGluconate_DH-like_C_sf"/>
</dbReference>
<dbReference type="InterPro" id="IPR046825">
    <property type="entry name" value="PDH_C"/>
</dbReference>
<dbReference type="InterPro" id="IPR046826">
    <property type="entry name" value="PDH_N"/>
</dbReference>
<keyword evidence="1" id="KW-0560">Oxidoreductase</keyword>
<dbReference type="Gene3D" id="3.40.50.720">
    <property type="entry name" value="NAD(P)-binding Rossmann-like Domain"/>
    <property type="match status" value="1"/>
</dbReference>
<dbReference type="PANTHER" id="PTHR21363:SF0">
    <property type="entry name" value="PREPHENATE DEHYDROGENASE [NADP(+)]"/>
    <property type="match status" value="1"/>
</dbReference>
<dbReference type="SUPFAM" id="SSF51735">
    <property type="entry name" value="NAD(P)-binding Rossmann-fold domains"/>
    <property type="match status" value="1"/>
</dbReference>
<dbReference type="RefSeq" id="WP_418159892.1">
    <property type="nucleotide sequence ID" value="NZ_JBBLZC010000012.1"/>
</dbReference>
<dbReference type="EMBL" id="JBBLZC010000012">
    <property type="protein sequence ID" value="MEK0084042.1"/>
    <property type="molecule type" value="Genomic_DNA"/>
</dbReference>
<dbReference type="PANTHER" id="PTHR21363">
    <property type="entry name" value="PREPHENATE DEHYDROGENASE"/>
    <property type="match status" value="1"/>
</dbReference>
<dbReference type="SUPFAM" id="SSF48179">
    <property type="entry name" value="6-phosphogluconate dehydrogenase C-terminal domain-like"/>
    <property type="match status" value="1"/>
</dbReference>
<dbReference type="Pfam" id="PF20463">
    <property type="entry name" value="PDH_C"/>
    <property type="match status" value="1"/>
</dbReference>
<name>A0ABU8XS82_9PROT</name>
<accession>A0ABU8XS82</accession>
<dbReference type="Proteomes" id="UP001375743">
    <property type="component" value="Unassembled WGS sequence"/>
</dbReference>